<evidence type="ECO:0000256" key="4">
    <source>
        <dbReference type="ARBA" id="ARBA00022989"/>
    </source>
</evidence>
<dbReference type="InterPro" id="IPR050545">
    <property type="entry name" value="Mycobact_MmpL"/>
</dbReference>
<feature type="domain" description="Membrane transport protein MMPL" evidence="8">
    <location>
        <begin position="576"/>
        <end position="797"/>
    </location>
</feature>
<protein>
    <submittedName>
        <fullName evidence="9">MMPL family protein</fullName>
    </submittedName>
</protein>
<keyword evidence="10" id="KW-1185">Reference proteome</keyword>
<reference evidence="9 10" key="1">
    <citation type="submission" date="2019-02" db="EMBL/GenBank/DDBJ databases">
        <title>Deep-cultivation of Planctomycetes and their phenomic and genomic characterization uncovers novel biology.</title>
        <authorList>
            <person name="Wiegand S."/>
            <person name="Jogler M."/>
            <person name="Boedeker C."/>
            <person name="Pinto D."/>
            <person name="Vollmers J."/>
            <person name="Rivas-Marin E."/>
            <person name="Kohn T."/>
            <person name="Peeters S.H."/>
            <person name="Heuer A."/>
            <person name="Rast P."/>
            <person name="Oberbeckmann S."/>
            <person name="Bunk B."/>
            <person name="Jeske O."/>
            <person name="Meyerdierks A."/>
            <person name="Storesund J.E."/>
            <person name="Kallscheuer N."/>
            <person name="Luecker S."/>
            <person name="Lage O.M."/>
            <person name="Pohl T."/>
            <person name="Merkel B.J."/>
            <person name="Hornburger P."/>
            <person name="Mueller R.-W."/>
            <person name="Bruemmer F."/>
            <person name="Labrenz M."/>
            <person name="Spormann A.M."/>
            <person name="Op Den Camp H."/>
            <person name="Overmann J."/>
            <person name="Amann R."/>
            <person name="Jetten M.S.M."/>
            <person name="Mascher T."/>
            <person name="Medema M.H."/>
            <person name="Devos D.P."/>
            <person name="Kaster A.-K."/>
            <person name="Ovreas L."/>
            <person name="Rohde M."/>
            <person name="Galperin M.Y."/>
            <person name="Jogler C."/>
        </authorList>
    </citation>
    <scope>NUCLEOTIDE SEQUENCE [LARGE SCALE GENOMIC DNA]</scope>
    <source>
        <strain evidence="9 10">CA85</strain>
    </source>
</reference>
<feature type="transmembrane region" description="Helical" evidence="7">
    <location>
        <begin position="355"/>
        <end position="376"/>
    </location>
</feature>
<feature type="transmembrane region" description="Helical" evidence="7">
    <location>
        <begin position="740"/>
        <end position="758"/>
    </location>
</feature>
<feature type="transmembrane region" description="Helical" evidence="7">
    <location>
        <begin position="284"/>
        <end position="304"/>
    </location>
</feature>
<feature type="transmembrane region" description="Helical" evidence="7">
    <location>
        <begin position="382"/>
        <end position="404"/>
    </location>
</feature>
<keyword evidence="4 7" id="KW-1133">Transmembrane helix</keyword>
<dbReference type="EMBL" id="SJPK01000007">
    <property type="protein sequence ID" value="TWT65365.1"/>
    <property type="molecule type" value="Genomic_DNA"/>
</dbReference>
<keyword evidence="5 7" id="KW-0472">Membrane</keyword>
<feature type="transmembrane region" description="Helical" evidence="7">
    <location>
        <begin position="310"/>
        <end position="335"/>
    </location>
</feature>
<gene>
    <name evidence="9" type="ORF">CA85_32770</name>
</gene>
<sequence>MFNPSPNPPSDSTPGSTSASENSASPPRWETTERRRRRYRVRWFVGLIVLILLAVPATIHSAAAIATMRNVPDTWLPSTLPLKQQFMDFYERFGLIDVMFISWSGAELGDADVREVTMLLRELSEENDDDTLDRFDQTAVPESARSFWKQAMEICDGERPFQWVRSGTEIRDSLTGMPLNAPEASADRRLHGTFVGPDGKRTCVCVCFTAASGSHQRILLPLIRQAIADLIHRPRDGIVFVGGPVDGAAVDGEAINSIQKYTVPSSIIAALLCWICLRSIPLTFTILGIATVGQGMVLAAVYYMGTPMNAILIVLPPLVFVLTVSAGIHLSNYYFDFVRTPGVSVVAAAERAMKIGVPPCLAATTTTVVGLLSLSIVRLEPVRLFGVIGSVGVLLTLGLLILMLPGAMLFARRGVVVPETASTKFNRGRPVRWLRPISILLVFGLLSCFAVMGLGRLTTSVSVPDMFLPESELRQQYDWYEEHVGATMTAEILLSFATPENGDPSAGDEIAQLRKLLKVQAAVNGLPEVGGILSAANFLPVPTHRSSIAATISRAAIESQIANRESDIYTLGYVDQSKGERTWRLSLRLYQTGNHDFSSTMNEIVKTAKTTLLESAQGPTGRVTMTGHLVIVEGTQKLLLKDLFTSFLTAFGVIAVFVAIYLRSVIGGVLAMIPNLIPTLFLFGTMGWLRWPLDIGSVMTASVALGIAVDDSVHLLAQYRLARQTAPDGRSAALTALQHCGWAMLQTTVVCSFSLMVYGLSEFVPTRRFAFFMMGLLSLAWIGVSTLLPAIMATRGGDFLAGRAIRSSTEPKVQ</sequence>
<dbReference type="SUPFAM" id="SSF82866">
    <property type="entry name" value="Multidrug efflux transporter AcrB transmembrane domain"/>
    <property type="match status" value="2"/>
</dbReference>
<dbReference type="AlphaFoldDB" id="A0A5C5XTL3"/>
<evidence type="ECO:0000313" key="10">
    <source>
        <dbReference type="Proteomes" id="UP000318053"/>
    </source>
</evidence>
<dbReference type="GO" id="GO:0005886">
    <property type="term" value="C:plasma membrane"/>
    <property type="evidence" value="ECO:0007669"/>
    <property type="project" value="UniProtKB-SubCell"/>
</dbReference>
<evidence type="ECO:0000256" key="7">
    <source>
        <dbReference type="SAM" id="Phobius"/>
    </source>
</evidence>
<dbReference type="PANTHER" id="PTHR33406:SF12">
    <property type="entry name" value="BLR2997 PROTEIN"/>
    <property type="match status" value="1"/>
</dbReference>
<dbReference type="Gene3D" id="1.20.1640.10">
    <property type="entry name" value="Multidrug efflux transporter AcrB transmembrane domain"/>
    <property type="match status" value="2"/>
</dbReference>
<dbReference type="RefSeq" id="WP_146392188.1">
    <property type="nucleotide sequence ID" value="NZ_SJPK01000007.1"/>
</dbReference>
<feature type="transmembrane region" description="Helical" evidence="7">
    <location>
        <begin position="643"/>
        <end position="662"/>
    </location>
</feature>
<dbReference type="Proteomes" id="UP000318053">
    <property type="component" value="Unassembled WGS sequence"/>
</dbReference>
<dbReference type="OrthoDB" id="2112773at2"/>
<keyword evidence="3 7" id="KW-0812">Transmembrane</keyword>
<evidence type="ECO:0000256" key="2">
    <source>
        <dbReference type="ARBA" id="ARBA00022475"/>
    </source>
</evidence>
<feature type="compositionally biased region" description="Pro residues" evidence="6">
    <location>
        <begin position="1"/>
        <end position="11"/>
    </location>
</feature>
<organism evidence="9 10">
    <name type="scientific">Allorhodopirellula solitaria</name>
    <dbReference type="NCBI Taxonomy" id="2527987"/>
    <lineage>
        <taxon>Bacteria</taxon>
        <taxon>Pseudomonadati</taxon>
        <taxon>Planctomycetota</taxon>
        <taxon>Planctomycetia</taxon>
        <taxon>Pirellulales</taxon>
        <taxon>Pirellulaceae</taxon>
        <taxon>Allorhodopirellula</taxon>
    </lineage>
</organism>
<comment type="subcellular location">
    <subcellularLocation>
        <location evidence="1">Cell membrane</location>
        <topology evidence="1">Multi-pass membrane protein</topology>
    </subcellularLocation>
</comment>
<proteinExistence type="predicted"/>
<evidence type="ECO:0000256" key="1">
    <source>
        <dbReference type="ARBA" id="ARBA00004651"/>
    </source>
</evidence>
<evidence type="ECO:0000256" key="5">
    <source>
        <dbReference type="ARBA" id="ARBA00023136"/>
    </source>
</evidence>
<keyword evidence="2" id="KW-1003">Cell membrane</keyword>
<evidence type="ECO:0000313" key="9">
    <source>
        <dbReference type="EMBL" id="TWT65365.1"/>
    </source>
</evidence>
<dbReference type="Pfam" id="PF03176">
    <property type="entry name" value="MMPL"/>
    <property type="match status" value="2"/>
</dbReference>
<dbReference type="InterPro" id="IPR004869">
    <property type="entry name" value="MMPL_dom"/>
</dbReference>
<feature type="transmembrane region" description="Helical" evidence="7">
    <location>
        <begin position="669"/>
        <end position="689"/>
    </location>
</feature>
<evidence type="ECO:0000256" key="3">
    <source>
        <dbReference type="ARBA" id="ARBA00022692"/>
    </source>
</evidence>
<dbReference type="PANTHER" id="PTHR33406">
    <property type="entry name" value="MEMBRANE PROTEIN MJ1562-RELATED"/>
    <property type="match status" value="1"/>
</dbReference>
<feature type="transmembrane region" description="Helical" evidence="7">
    <location>
        <begin position="43"/>
        <end position="66"/>
    </location>
</feature>
<comment type="caution">
    <text evidence="9">The sequence shown here is derived from an EMBL/GenBank/DDBJ whole genome shotgun (WGS) entry which is preliminary data.</text>
</comment>
<feature type="domain" description="Membrane transport protein MMPL" evidence="8">
    <location>
        <begin position="185"/>
        <end position="421"/>
    </location>
</feature>
<evidence type="ECO:0000256" key="6">
    <source>
        <dbReference type="SAM" id="MobiDB-lite"/>
    </source>
</evidence>
<feature type="region of interest" description="Disordered" evidence="6">
    <location>
        <begin position="1"/>
        <end position="31"/>
    </location>
</feature>
<accession>A0A5C5XTL3</accession>
<feature type="transmembrane region" description="Helical" evidence="7">
    <location>
        <begin position="770"/>
        <end position="793"/>
    </location>
</feature>
<evidence type="ECO:0000259" key="8">
    <source>
        <dbReference type="Pfam" id="PF03176"/>
    </source>
</evidence>
<name>A0A5C5XTL3_9BACT</name>